<name>A0A2G9V310_TELCI</name>
<keyword evidence="3" id="KW-1185">Reference proteome</keyword>
<feature type="region of interest" description="Disordered" evidence="1">
    <location>
        <begin position="179"/>
        <end position="198"/>
    </location>
</feature>
<organism evidence="2 3">
    <name type="scientific">Teladorsagia circumcincta</name>
    <name type="common">Brown stomach worm</name>
    <name type="synonym">Ostertagia circumcincta</name>
    <dbReference type="NCBI Taxonomy" id="45464"/>
    <lineage>
        <taxon>Eukaryota</taxon>
        <taxon>Metazoa</taxon>
        <taxon>Ecdysozoa</taxon>
        <taxon>Nematoda</taxon>
        <taxon>Chromadorea</taxon>
        <taxon>Rhabditida</taxon>
        <taxon>Rhabditina</taxon>
        <taxon>Rhabditomorpha</taxon>
        <taxon>Strongyloidea</taxon>
        <taxon>Trichostrongylidae</taxon>
        <taxon>Teladorsagia</taxon>
    </lineage>
</organism>
<dbReference type="EMBL" id="KZ345079">
    <property type="protein sequence ID" value="PIO76110.1"/>
    <property type="molecule type" value="Genomic_DNA"/>
</dbReference>
<gene>
    <name evidence="2" type="ORF">TELCIR_01818</name>
</gene>
<evidence type="ECO:0000256" key="1">
    <source>
        <dbReference type="SAM" id="MobiDB-lite"/>
    </source>
</evidence>
<protein>
    <submittedName>
        <fullName evidence="2">Uncharacterized protein</fullName>
    </submittedName>
</protein>
<sequence>MMSCPSDAWYRSVNFLHSIASDGTTPHKRARLRTFEASGFCALALRTILLSYVSQLFYTKQYHLQSNNFSTRQRFLLSVEITISSIPLFNICQYGYSISGELRVRSLPSVEITISSIPLFNICQYGNIIDITNIINTYSPSTPGNRVASGLFYRRGEPLFLHKIGASAGKKKIVDWRKKHDVSENKNDSNNSRSREGT</sequence>
<evidence type="ECO:0000313" key="3">
    <source>
        <dbReference type="Proteomes" id="UP000230423"/>
    </source>
</evidence>
<dbReference type="Proteomes" id="UP000230423">
    <property type="component" value="Unassembled WGS sequence"/>
</dbReference>
<reference evidence="2 3" key="1">
    <citation type="submission" date="2015-09" db="EMBL/GenBank/DDBJ databases">
        <title>Draft genome of the parasitic nematode Teladorsagia circumcincta isolate WARC Sus (inbred).</title>
        <authorList>
            <person name="Mitreva M."/>
        </authorList>
    </citation>
    <scope>NUCLEOTIDE SEQUENCE [LARGE SCALE GENOMIC DNA]</scope>
    <source>
        <strain evidence="2 3">S</strain>
    </source>
</reference>
<accession>A0A2G9V310</accession>
<dbReference type="AlphaFoldDB" id="A0A2G9V310"/>
<evidence type="ECO:0000313" key="2">
    <source>
        <dbReference type="EMBL" id="PIO76110.1"/>
    </source>
</evidence>
<proteinExistence type="predicted"/>